<keyword evidence="3" id="KW-1185">Reference proteome</keyword>
<dbReference type="InterPro" id="IPR001387">
    <property type="entry name" value="Cro/C1-type_HTH"/>
</dbReference>
<reference evidence="3" key="1">
    <citation type="journal article" date="2019" name="Int. J. Syst. Evol. Microbiol.">
        <title>The Global Catalogue of Microorganisms (GCM) 10K type strain sequencing project: providing services to taxonomists for standard genome sequencing and annotation.</title>
        <authorList>
            <consortium name="The Broad Institute Genomics Platform"/>
            <consortium name="The Broad Institute Genome Sequencing Center for Infectious Disease"/>
            <person name="Wu L."/>
            <person name="Ma J."/>
        </authorList>
    </citation>
    <scope>NUCLEOTIDE SEQUENCE [LARGE SCALE GENOMIC DNA]</scope>
    <source>
        <strain evidence="3">CGMCC 1.16326</strain>
    </source>
</reference>
<protein>
    <submittedName>
        <fullName evidence="2">Helix-turn-helix domain-containing protein</fullName>
    </submittedName>
</protein>
<dbReference type="CDD" id="cd00093">
    <property type="entry name" value="HTH_XRE"/>
    <property type="match status" value="1"/>
</dbReference>
<feature type="domain" description="HTH cro/C1-type" evidence="1">
    <location>
        <begin position="14"/>
        <end position="70"/>
    </location>
</feature>
<accession>A0ABW0H360</accession>
<dbReference type="PROSITE" id="PS50943">
    <property type="entry name" value="HTH_CROC1"/>
    <property type="match status" value="1"/>
</dbReference>
<comment type="caution">
    <text evidence="2">The sequence shown here is derived from an EMBL/GenBank/DDBJ whole genome shotgun (WGS) entry which is preliminary data.</text>
</comment>
<name>A0ABW0H360_9HYPH</name>
<dbReference type="Proteomes" id="UP001596104">
    <property type="component" value="Unassembled WGS sequence"/>
</dbReference>
<dbReference type="RefSeq" id="WP_291671707.1">
    <property type="nucleotide sequence ID" value="NZ_JBHSLV010000004.1"/>
</dbReference>
<dbReference type="SUPFAM" id="SSF47413">
    <property type="entry name" value="lambda repressor-like DNA-binding domains"/>
    <property type="match status" value="1"/>
</dbReference>
<evidence type="ECO:0000259" key="1">
    <source>
        <dbReference type="PROSITE" id="PS50943"/>
    </source>
</evidence>
<organism evidence="2 3">
    <name type="scientific">Bosea vestrisii</name>
    <dbReference type="NCBI Taxonomy" id="151416"/>
    <lineage>
        <taxon>Bacteria</taxon>
        <taxon>Pseudomonadati</taxon>
        <taxon>Pseudomonadota</taxon>
        <taxon>Alphaproteobacteria</taxon>
        <taxon>Hyphomicrobiales</taxon>
        <taxon>Boseaceae</taxon>
        <taxon>Bosea</taxon>
    </lineage>
</organism>
<proteinExistence type="predicted"/>
<gene>
    <name evidence="2" type="ORF">ACFPPC_01790</name>
</gene>
<evidence type="ECO:0000313" key="2">
    <source>
        <dbReference type="EMBL" id="MFC5391365.1"/>
    </source>
</evidence>
<dbReference type="EMBL" id="JBHSLV010000004">
    <property type="protein sequence ID" value="MFC5391365.1"/>
    <property type="molecule type" value="Genomic_DNA"/>
</dbReference>
<dbReference type="Pfam" id="PF01381">
    <property type="entry name" value="HTH_3"/>
    <property type="match status" value="1"/>
</dbReference>
<dbReference type="InterPro" id="IPR010982">
    <property type="entry name" value="Lambda_DNA-bd_dom_sf"/>
</dbReference>
<sequence>MNTADAAAGFRQRLQSLIDGSGLNQAAFARMAEIDRSTLSQLLSADGPRMPRADTLIALAKACQVSVDWLLGLTPRKEVGTQIIDSIMQIQTHTRSPIDDHFLGWLREVEGYRVRTVPDSLPDFLKTEEVLRFEYQGASLNNVASSFGARLALMRRPESELEVCTSIQALTTMAKGEGKWEGLNKTARRRQLEHFGELYAELYPSLRIYFYTLTETYSNPFTVFGPKRVTLFLGTSYLVLNGIDYVRLFSKRFDELIKLAVVQPHQIAQTLDDVLSELG</sequence>
<evidence type="ECO:0000313" key="3">
    <source>
        <dbReference type="Proteomes" id="UP001596104"/>
    </source>
</evidence>
<dbReference type="SMART" id="SM00530">
    <property type="entry name" value="HTH_XRE"/>
    <property type="match status" value="1"/>
</dbReference>
<dbReference type="Gene3D" id="1.10.260.40">
    <property type="entry name" value="lambda repressor-like DNA-binding domains"/>
    <property type="match status" value="1"/>
</dbReference>